<dbReference type="Pfam" id="PF03663">
    <property type="entry name" value="Glyco_hydro_76"/>
    <property type="match status" value="1"/>
</dbReference>
<feature type="region of interest" description="Disordered" evidence="1">
    <location>
        <begin position="327"/>
        <end position="366"/>
    </location>
</feature>
<dbReference type="AlphaFoldDB" id="A0A6G1FUS2"/>
<gene>
    <name evidence="2 4" type="ORF">P152DRAFT_509314</name>
</gene>
<dbReference type="InterPro" id="IPR005198">
    <property type="entry name" value="Glyco_hydro_76"/>
</dbReference>
<dbReference type="PANTHER" id="PTHR47791:SF2">
    <property type="entry name" value="ENDO MANNANASE, GH76 FAMILY (EUROFUNG)"/>
    <property type="match status" value="1"/>
</dbReference>
<dbReference type="Proteomes" id="UP000504638">
    <property type="component" value="Unplaced"/>
</dbReference>
<dbReference type="Gene3D" id="1.50.10.20">
    <property type="match status" value="1"/>
</dbReference>
<dbReference type="InterPro" id="IPR053169">
    <property type="entry name" value="MUG_Protein"/>
</dbReference>
<dbReference type="OrthoDB" id="4104179at2759"/>
<dbReference type="EMBL" id="ML975173">
    <property type="protein sequence ID" value="KAF1809401.1"/>
    <property type="molecule type" value="Genomic_DNA"/>
</dbReference>
<reference evidence="4" key="3">
    <citation type="submission" date="2025-04" db="UniProtKB">
        <authorList>
            <consortium name="RefSeq"/>
        </authorList>
    </citation>
    <scope>IDENTIFICATION</scope>
    <source>
        <strain evidence="4">CBS 781.70</strain>
    </source>
</reference>
<dbReference type="PANTHER" id="PTHR47791">
    <property type="entry name" value="MEIOTICALLY UP-REGULATED GENE 191 PROTEIN"/>
    <property type="match status" value="1"/>
</dbReference>
<feature type="region of interest" description="Disordered" evidence="1">
    <location>
        <begin position="471"/>
        <end position="494"/>
    </location>
</feature>
<evidence type="ECO:0000313" key="2">
    <source>
        <dbReference type="EMBL" id="KAF1809401.1"/>
    </source>
</evidence>
<evidence type="ECO:0000313" key="4">
    <source>
        <dbReference type="RefSeq" id="XP_033531032.1"/>
    </source>
</evidence>
<keyword evidence="3" id="KW-1185">Reference proteome</keyword>
<evidence type="ECO:0000313" key="3">
    <source>
        <dbReference type="Proteomes" id="UP000504638"/>
    </source>
</evidence>
<dbReference type="RefSeq" id="XP_033531032.1">
    <property type="nucleotide sequence ID" value="XM_033682617.1"/>
</dbReference>
<protein>
    <submittedName>
        <fullName evidence="2 4">Six-hairpin glycosidase</fullName>
    </submittedName>
</protein>
<dbReference type="SUPFAM" id="SSF48208">
    <property type="entry name" value="Six-hairpin glycosidases"/>
    <property type="match status" value="1"/>
</dbReference>
<reference evidence="4" key="2">
    <citation type="submission" date="2020-04" db="EMBL/GenBank/DDBJ databases">
        <authorList>
            <consortium name="NCBI Genome Project"/>
        </authorList>
    </citation>
    <scope>NUCLEOTIDE SEQUENCE</scope>
    <source>
        <strain evidence="4">CBS 781.70</strain>
    </source>
</reference>
<keyword evidence="2 4" id="KW-0378">Hydrolase</keyword>
<reference evidence="2 4" key="1">
    <citation type="submission" date="2020-01" db="EMBL/GenBank/DDBJ databases">
        <authorList>
            <consortium name="DOE Joint Genome Institute"/>
            <person name="Haridas S."/>
            <person name="Albert R."/>
            <person name="Binder M."/>
            <person name="Bloem J."/>
            <person name="Labutti K."/>
            <person name="Salamov A."/>
            <person name="Andreopoulos B."/>
            <person name="Baker S.E."/>
            <person name="Barry K."/>
            <person name="Bills G."/>
            <person name="Bluhm B.H."/>
            <person name="Cannon C."/>
            <person name="Castanera R."/>
            <person name="Culley D.E."/>
            <person name="Daum C."/>
            <person name="Ezra D."/>
            <person name="Gonzalez J.B."/>
            <person name="Henrissat B."/>
            <person name="Kuo A."/>
            <person name="Liang C."/>
            <person name="Lipzen A."/>
            <person name="Lutzoni F."/>
            <person name="Magnuson J."/>
            <person name="Mondo S."/>
            <person name="Nolan M."/>
            <person name="Ohm R."/>
            <person name="Pangilinan J."/>
            <person name="Park H.-J."/>
            <person name="Ramirez L."/>
            <person name="Alfaro M."/>
            <person name="Sun H."/>
            <person name="Tritt A."/>
            <person name="Yoshinaga Y."/>
            <person name="Zwiers L.-H."/>
            <person name="Turgeon B.G."/>
            <person name="Goodwin S.B."/>
            <person name="Spatafora J.W."/>
            <person name="Crous P.W."/>
            <person name="Grigoriev I.V."/>
        </authorList>
    </citation>
    <scope>NUCLEOTIDE SEQUENCE</scope>
    <source>
        <strain evidence="2 4">CBS 781.70</strain>
    </source>
</reference>
<organism evidence="2">
    <name type="scientific">Eremomyces bilateralis CBS 781.70</name>
    <dbReference type="NCBI Taxonomy" id="1392243"/>
    <lineage>
        <taxon>Eukaryota</taxon>
        <taxon>Fungi</taxon>
        <taxon>Dikarya</taxon>
        <taxon>Ascomycota</taxon>
        <taxon>Pezizomycotina</taxon>
        <taxon>Dothideomycetes</taxon>
        <taxon>Dothideomycetes incertae sedis</taxon>
        <taxon>Eremomycetales</taxon>
        <taxon>Eremomycetaceae</taxon>
        <taxon>Eremomyces</taxon>
    </lineage>
</organism>
<feature type="compositionally biased region" description="Basic and acidic residues" evidence="1">
    <location>
        <begin position="471"/>
        <end position="482"/>
    </location>
</feature>
<sequence length="532" mass="59222">MGSRDPVNALQELHYALETMQDNYFELWAGLWPAAIDWTAAVLGTHMSASLYSLTNSFDYILPPPSVGERSLYGERVENEINKYFTQTIASYFGQNDFELRFQGYDDMLWVVLGWLESLRFIKFHSTSHYDPGEGGTPWYGQQFEPAFNHRARIFYELSETGWDTELCGGGMKWANTFPPYKNAITNELFVAASVGMYLYFTGDKNPSPLMNPANRSESASADAITSGPYDPKFRDAAITAYDWLKNSKMTNAAGLYTDGFHIRDYGKDGTIGTGKCDERNEMVYTYNQGVILSGLRGLWEATGNVTYLEDGHHLVRNVMKATGWTGPTSSGLSSHSDEPSRPGSDSNQQYLNPDPDTSSTLPPWHGLGRAGILEEACDASGTCSQDGQTFKSIFFHHLTLFCAPLPLTAVAPGKTAAADPEVRSLHRQSCMAYAAWVARNARAALATRRDGKFGMWWGAKWTSEERRIPDGTMDLRNEGEQTRGSADGSMAGRLDWDVNDRGRGRTVETQGGGVAVLRSMWEFIRMFKDSE</sequence>
<evidence type="ECO:0000256" key="1">
    <source>
        <dbReference type="SAM" id="MobiDB-lite"/>
    </source>
</evidence>
<dbReference type="GO" id="GO:0005975">
    <property type="term" value="P:carbohydrate metabolic process"/>
    <property type="evidence" value="ECO:0007669"/>
    <property type="project" value="InterPro"/>
</dbReference>
<dbReference type="InterPro" id="IPR008928">
    <property type="entry name" value="6-hairpin_glycosidase_sf"/>
</dbReference>
<dbReference type="GO" id="GO:0016798">
    <property type="term" value="F:hydrolase activity, acting on glycosyl bonds"/>
    <property type="evidence" value="ECO:0007669"/>
    <property type="project" value="UniProtKB-KW"/>
</dbReference>
<proteinExistence type="predicted"/>
<keyword evidence="2 4" id="KW-0326">Glycosidase</keyword>
<name>A0A6G1FUS2_9PEZI</name>
<accession>A0A6G1FUS2</accession>
<dbReference type="GeneID" id="54423187"/>
<feature type="compositionally biased region" description="Polar residues" evidence="1">
    <location>
        <begin position="344"/>
        <end position="362"/>
    </location>
</feature>